<dbReference type="SUPFAM" id="SSF56935">
    <property type="entry name" value="Porins"/>
    <property type="match status" value="1"/>
</dbReference>
<reference evidence="11 12" key="1">
    <citation type="submission" date="2014-07" db="EMBL/GenBank/DDBJ databases">
        <title>Genome of Chryseobacterium luteum DSM 18605.</title>
        <authorList>
            <person name="Stropko S.J."/>
            <person name="Pipes S.E."/>
            <person name="Newman J.D."/>
        </authorList>
    </citation>
    <scope>NUCLEOTIDE SEQUENCE [LARGE SCALE GENOMIC DNA]</scope>
    <source>
        <strain evidence="11 12">DSM 18605</strain>
    </source>
</reference>
<dbReference type="STRING" id="421531.IX38_18805"/>
<comment type="subcellular location">
    <subcellularLocation>
        <location evidence="1 7">Cell outer membrane</location>
        <topology evidence="1 7">Multi-pass membrane protein</topology>
    </subcellularLocation>
</comment>
<keyword evidence="12" id="KW-1185">Reference proteome</keyword>
<evidence type="ECO:0000256" key="7">
    <source>
        <dbReference type="PROSITE-ProRule" id="PRU01360"/>
    </source>
</evidence>
<dbReference type="Proteomes" id="UP000028703">
    <property type="component" value="Unassembled WGS sequence"/>
</dbReference>
<dbReference type="Pfam" id="PF07715">
    <property type="entry name" value="Plug"/>
    <property type="match status" value="1"/>
</dbReference>
<dbReference type="OrthoDB" id="9768177at2"/>
<dbReference type="NCBIfam" id="TIGR04056">
    <property type="entry name" value="OMP_RagA_SusC"/>
    <property type="match status" value="1"/>
</dbReference>
<evidence type="ECO:0000259" key="10">
    <source>
        <dbReference type="Pfam" id="PF07715"/>
    </source>
</evidence>
<evidence type="ECO:0000256" key="9">
    <source>
        <dbReference type="SAM" id="SignalP"/>
    </source>
</evidence>
<evidence type="ECO:0000256" key="5">
    <source>
        <dbReference type="ARBA" id="ARBA00023136"/>
    </source>
</evidence>
<gene>
    <name evidence="11" type="ORF">IX38_18805</name>
</gene>
<dbReference type="Gene3D" id="2.170.130.10">
    <property type="entry name" value="TonB-dependent receptor, plug domain"/>
    <property type="match status" value="1"/>
</dbReference>
<dbReference type="GO" id="GO:0009279">
    <property type="term" value="C:cell outer membrane"/>
    <property type="evidence" value="ECO:0007669"/>
    <property type="project" value="UniProtKB-SubCell"/>
</dbReference>
<comment type="caution">
    <text evidence="11">The sequence shown here is derived from an EMBL/GenBank/DDBJ whole genome shotgun (WGS) entry which is preliminary data.</text>
</comment>
<organism evidence="11 12">
    <name type="scientific">Chryseobacterium luteum</name>
    <dbReference type="NCBI Taxonomy" id="421531"/>
    <lineage>
        <taxon>Bacteria</taxon>
        <taxon>Pseudomonadati</taxon>
        <taxon>Bacteroidota</taxon>
        <taxon>Flavobacteriia</taxon>
        <taxon>Flavobacteriales</taxon>
        <taxon>Weeksellaceae</taxon>
        <taxon>Chryseobacterium group</taxon>
        <taxon>Chryseobacterium</taxon>
    </lineage>
</organism>
<feature type="chain" id="PRO_5001800531" evidence="9">
    <location>
        <begin position="29"/>
        <end position="952"/>
    </location>
</feature>
<keyword evidence="5 7" id="KW-0472">Membrane</keyword>
<evidence type="ECO:0000313" key="12">
    <source>
        <dbReference type="Proteomes" id="UP000028703"/>
    </source>
</evidence>
<evidence type="ECO:0000256" key="8">
    <source>
        <dbReference type="SAM" id="MobiDB-lite"/>
    </source>
</evidence>
<feature type="signal peptide" evidence="9">
    <location>
        <begin position="1"/>
        <end position="28"/>
    </location>
</feature>
<keyword evidence="3 7" id="KW-1134">Transmembrane beta strand</keyword>
<dbReference type="FunFam" id="2.170.130.10:FF:000003">
    <property type="entry name" value="SusC/RagA family TonB-linked outer membrane protein"/>
    <property type="match status" value="1"/>
</dbReference>
<protein>
    <submittedName>
        <fullName evidence="11">Collagen-binding protein</fullName>
    </submittedName>
</protein>
<name>A0A085Z3R9_9FLAO</name>
<keyword evidence="6 7" id="KW-0998">Cell outer membrane</keyword>
<dbReference type="PROSITE" id="PS52016">
    <property type="entry name" value="TONB_DEPENDENT_REC_3"/>
    <property type="match status" value="1"/>
</dbReference>
<evidence type="ECO:0000256" key="1">
    <source>
        <dbReference type="ARBA" id="ARBA00004571"/>
    </source>
</evidence>
<dbReference type="InterPro" id="IPR023996">
    <property type="entry name" value="TonB-dep_OMP_SusC/RagA"/>
</dbReference>
<dbReference type="InterPro" id="IPR039426">
    <property type="entry name" value="TonB-dep_rcpt-like"/>
</dbReference>
<dbReference type="NCBIfam" id="TIGR04057">
    <property type="entry name" value="SusC_RagA_signa"/>
    <property type="match status" value="1"/>
</dbReference>
<accession>A0A085Z3R9</accession>
<proteinExistence type="inferred from homology"/>
<keyword evidence="4 7" id="KW-0812">Transmembrane</keyword>
<evidence type="ECO:0000256" key="6">
    <source>
        <dbReference type="ARBA" id="ARBA00023237"/>
    </source>
</evidence>
<dbReference type="eggNOG" id="COG1629">
    <property type="taxonomic scope" value="Bacteria"/>
</dbReference>
<sequence length="952" mass="104014">MNRFHFAKTNRAAIFFAMALLPSSLAYSQSKKDTVAKENKIEEVIVIGYGTQKKEAVTGSVSSLGGTALKEVPSANITDAIQGRLPGVDIGRTSTKPGAVQQIRIRGERSLTGSNDPLIVLDGIPFVGSLGDISPSDIKSLDILKDASATAIYGSRGANGVILITTNRGVKGQKARFTYNGYTGFQTIFSKYPLMDGPKFAKLRADAKMFTNGQDENNDINTDWQDKYYGVGLMMNHDVGVAGGSEKGNYNFGVAYFQQNGVVPLQSYKRLSIRGSLDQEVSKWIKVGFSTNSNFSINDFNGVSGAPVLGYSPLVSPYNANGTPRTVMYSAIDQTAIQTRGILESLGDAYADRTNAFSSYNNLYGELKIPGVEGLKYRLNVGLTYRNSNSGSYTGTGVFNVNPATESSAAIGNSLTTQWVLENILSYDRTFGKHKINATALYSTEQTKYNGSYISARDVPIGAFQYFNLGHAQGEVTIDPNNQGYYKRGLMSFMGRALYQYDNRYMLTATVRSDGASVLAKGHQWHTYPAVSVGWNVANESFLKDSKYINVFKLRAGYGQTSNQAVVPYTTFGSLSTFPYNFGDEYVIGNHANTASNSSLGWEFSKTWNYGVDFTLFNRRINGTVEYYVTNTEQLLLNKGLPSSSGLTSVTQNVGASQNKGLEISLNGVIFNNPDGFSWEVGGNLYTNKNKITALAAGTDRNEANLWFVGHNINALYDYQYVGLWQNGDPYLSVLEPGGNVGMIKVLYTGGYNADGTPSRAIGPADRQIIDTNPDFMGGFNTRLAYKNIDLSVVGAFQKGGVLISTLYGSSGYLNRLSGRGNNVDVDYWTTENPDVRYPKPGGMMNGDNPKYGSTLGLFDGSYVKIRTITVGYNFDKNTLDDLGVSSLRLYVTVQNPFVFGSPYYRESGMDPEPNSRGDENQAVNSYKKNQLIIGTNNPSTRNYMMGLNLTF</sequence>
<dbReference type="InterPro" id="IPR012910">
    <property type="entry name" value="Plug_dom"/>
</dbReference>
<keyword evidence="2 7" id="KW-0813">Transport</keyword>
<dbReference type="InterPro" id="IPR023997">
    <property type="entry name" value="TonB-dep_OMP_SusC/RagA_CS"/>
</dbReference>
<dbReference type="Gene3D" id="2.40.170.20">
    <property type="entry name" value="TonB-dependent receptor, beta-barrel domain"/>
    <property type="match status" value="1"/>
</dbReference>
<dbReference type="AlphaFoldDB" id="A0A085Z3R9"/>
<evidence type="ECO:0000256" key="4">
    <source>
        <dbReference type="ARBA" id="ARBA00022692"/>
    </source>
</evidence>
<evidence type="ECO:0000256" key="3">
    <source>
        <dbReference type="ARBA" id="ARBA00022452"/>
    </source>
</evidence>
<evidence type="ECO:0000313" key="11">
    <source>
        <dbReference type="EMBL" id="KFE99082.1"/>
    </source>
</evidence>
<evidence type="ECO:0000256" key="2">
    <source>
        <dbReference type="ARBA" id="ARBA00022448"/>
    </source>
</evidence>
<comment type="similarity">
    <text evidence="7">Belongs to the TonB-dependent receptor family.</text>
</comment>
<feature type="region of interest" description="Disordered" evidence="8">
    <location>
        <begin position="905"/>
        <end position="924"/>
    </location>
</feature>
<keyword evidence="9" id="KW-0732">Signal</keyword>
<dbReference type="EMBL" id="JPRO01000020">
    <property type="protein sequence ID" value="KFE99082.1"/>
    <property type="molecule type" value="Genomic_DNA"/>
</dbReference>
<keyword evidence="11" id="KW-0176">Collagen</keyword>
<dbReference type="RefSeq" id="WP_034707225.1">
    <property type="nucleotide sequence ID" value="NZ_JPRO01000020.1"/>
</dbReference>
<feature type="domain" description="TonB-dependent receptor plug" evidence="10">
    <location>
        <begin position="54"/>
        <end position="161"/>
    </location>
</feature>
<dbReference type="InterPro" id="IPR037066">
    <property type="entry name" value="Plug_dom_sf"/>
</dbReference>
<dbReference type="InterPro" id="IPR036942">
    <property type="entry name" value="Beta-barrel_TonB_sf"/>
</dbReference>